<evidence type="ECO:0000256" key="6">
    <source>
        <dbReference type="ARBA" id="ARBA00066985"/>
    </source>
</evidence>
<evidence type="ECO:0000256" key="1">
    <source>
        <dbReference type="ARBA" id="ARBA00004668"/>
    </source>
</evidence>
<proteinExistence type="inferred from homology"/>
<dbReference type="PROSITE" id="PS50263">
    <property type="entry name" value="CN_HYDROLASE"/>
    <property type="match status" value="1"/>
</dbReference>
<accession>A0A7S2SZ75</accession>
<comment type="similarity">
    <text evidence="5">Belongs to the carbon-nitrogen hydrolase superfamily. BUP family.</text>
</comment>
<comment type="catalytic activity">
    <reaction evidence="4">
        <text>3-(carbamoylamino)-2-methylpropanoate + H2O + 2 H(+) = (R)-3-amino-2-methylpropanoate + NH4(+) + CO2</text>
        <dbReference type="Rhea" id="RHEA:37339"/>
        <dbReference type="ChEBI" id="CHEBI:15377"/>
        <dbReference type="ChEBI" id="CHEBI:15378"/>
        <dbReference type="ChEBI" id="CHEBI:16526"/>
        <dbReference type="ChEBI" id="CHEBI:28938"/>
        <dbReference type="ChEBI" id="CHEBI:57731"/>
        <dbReference type="ChEBI" id="CHEBI:74414"/>
        <dbReference type="EC" id="3.5.1.6"/>
    </reaction>
</comment>
<gene>
    <name evidence="10" type="ORF">CPRI1469_LOCUS2706</name>
</gene>
<comment type="catalytic activity">
    <reaction evidence="3">
        <text>3-(carbamoylamino)propanoate + H2O + 2 H(+) = beta-alanine + NH4(+) + CO2</text>
        <dbReference type="Rhea" id="RHEA:11184"/>
        <dbReference type="ChEBI" id="CHEBI:11892"/>
        <dbReference type="ChEBI" id="CHEBI:15377"/>
        <dbReference type="ChEBI" id="CHEBI:15378"/>
        <dbReference type="ChEBI" id="CHEBI:16526"/>
        <dbReference type="ChEBI" id="CHEBI:28938"/>
        <dbReference type="ChEBI" id="CHEBI:57966"/>
        <dbReference type="EC" id="3.5.1.6"/>
    </reaction>
</comment>
<evidence type="ECO:0000256" key="5">
    <source>
        <dbReference type="ARBA" id="ARBA00061249"/>
    </source>
</evidence>
<evidence type="ECO:0000256" key="3">
    <source>
        <dbReference type="ARBA" id="ARBA00050540"/>
    </source>
</evidence>
<dbReference type="InterPro" id="IPR036526">
    <property type="entry name" value="C-N_Hydrolase_sf"/>
</dbReference>
<dbReference type="AlphaFoldDB" id="A0A7S2SZ75"/>
<evidence type="ECO:0000256" key="4">
    <source>
        <dbReference type="ARBA" id="ARBA00050552"/>
    </source>
</evidence>
<dbReference type="PANTHER" id="PTHR43674">
    <property type="entry name" value="NITRILASE C965.09-RELATED"/>
    <property type="match status" value="1"/>
</dbReference>
<comment type="pathway">
    <text evidence="1">Amino-acid biosynthesis; beta-alanine biosynthesis.</text>
</comment>
<dbReference type="InterPro" id="IPR050345">
    <property type="entry name" value="Aliph_Amidase/BUP"/>
</dbReference>
<keyword evidence="2" id="KW-0378">Hydrolase</keyword>
<dbReference type="Pfam" id="PF00795">
    <property type="entry name" value="CN_hydrolase"/>
    <property type="match status" value="1"/>
</dbReference>
<sequence>MSTRWNRLEQSLFTKTKGIEILPHTNANDRRRGKAVVAKCRTRPMNGTFSSSENNGSVFRSLGNGQGPFKLNGGIINALPKTNGRHNDGLAARKVVEEEKAKANDEGTLAGFRSLENLLDTYLPEKEKKEVFRVLHGYNQGKPVAELPLKEDVATSATELDLDVKAYQFRAAEEEMRPPRKVVMGLVQNSIAVPTTEPFKLQKQGLIDKIERICDLAGESGVQVLCLQEAWNMPFAFCTREKRWCEFAEDLETGTSMLKIKELAKKWDMVIVATILERDEAHNGTVWNTAVVVGHNGNVIGKHRKNHIPRVNDFNESTYYMEGNTGHPVFETKYAKIGVNICYGRHHTLNWMGFGLNGAEIVFNPSATVGELTEPMWSIEARNAAINNSYFVGAINRVGTETFPNEFTSGDAKPAHNDFGHFYGSSYVAAPDASRTPALSRNKDGLMIVECDLNLIQQVRDRWCIQMTGRHDLYADLLNKYVQNDFEPQIIRDPFL</sequence>
<evidence type="ECO:0000313" key="10">
    <source>
        <dbReference type="EMBL" id="CAD9713854.1"/>
    </source>
</evidence>
<evidence type="ECO:0000256" key="7">
    <source>
        <dbReference type="ARBA" id="ARBA00074804"/>
    </source>
</evidence>
<dbReference type="Gene3D" id="3.60.110.10">
    <property type="entry name" value="Carbon-nitrogen hydrolase"/>
    <property type="match status" value="1"/>
</dbReference>
<evidence type="ECO:0000256" key="2">
    <source>
        <dbReference type="ARBA" id="ARBA00022801"/>
    </source>
</evidence>
<dbReference type="EC" id="3.5.1.6" evidence="6"/>
<evidence type="ECO:0000259" key="9">
    <source>
        <dbReference type="PROSITE" id="PS50263"/>
    </source>
</evidence>
<evidence type="ECO:0000256" key="8">
    <source>
        <dbReference type="ARBA" id="ARBA00075038"/>
    </source>
</evidence>
<dbReference type="GO" id="GO:0033396">
    <property type="term" value="P:beta-alanine biosynthetic process via 3-ureidopropionate"/>
    <property type="evidence" value="ECO:0007669"/>
    <property type="project" value="TreeGrafter"/>
</dbReference>
<organism evidence="10">
    <name type="scientific">Chloropicon primus</name>
    <dbReference type="NCBI Taxonomy" id="1764295"/>
    <lineage>
        <taxon>Eukaryota</taxon>
        <taxon>Viridiplantae</taxon>
        <taxon>Chlorophyta</taxon>
        <taxon>Chloropicophyceae</taxon>
        <taxon>Chloropicales</taxon>
        <taxon>Chloropicaceae</taxon>
        <taxon>Chloropicon</taxon>
    </lineage>
</organism>
<name>A0A7S2SZ75_9CHLO</name>
<dbReference type="EMBL" id="HBHL01004252">
    <property type="protein sequence ID" value="CAD9713854.1"/>
    <property type="molecule type" value="Transcribed_RNA"/>
</dbReference>
<dbReference type="PANTHER" id="PTHR43674:SF2">
    <property type="entry name" value="BETA-UREIDOPROPIONASE"/>
    <property type="match status" value="1"/>
</dbReference>
<dbReference type="SUPFAM" id="SSF56317">
    <property type="entry name" value="Carbon-nitrogen hydrolase"/>
    <property type="match status" value="1"/>
</dbReference>
<dbReference type="InterPro" id="IPR003010">
    <property type="entry name" value="C-N_Hydrolase"/>
</dbReference>
<protein>
    <recommendedName>
        <fullName evidence="7">Beta-ureidopropionase</fullName>
        <ecNumber evidence="6">3.5.1.6</ecNumber>
    </recommendedName>
    <alternativeName>
        <fullName evidence="8">N-carbamoyl-beta-alanine amidohydrolase</fullName>
    </alternativeName>
</protein>
<feature type="domain" description="CN hydrolase" evidence="9">
    <location>
        <begin position="189"/>
        <end position="453"/>
    </location>
</feature>
<dbReference type="GO" id="GO:0003837">
    <property type="term" value="F:beta-ureidopropionase activity"/>
    <property type="evidence" value="ECO:0007669"/>
    <property type="project" value="UniProtKB-EC"/>
</dbReference>
<reference evidence="10" key="1">
    <citation type="submission" date="2021-01" db="EMBL/GenBank/DDBJ databases">
        <authorList>
            <person name="Corre E."/>
            <person name="Pelletier E."/>
            <person name="Niang G."/>
            <person name="Scheremetjew M."/>
            <person name="Finn R."/>
            <person name="Kale V."/>
            <person name="Holt S."/>
            <person name="Cochrane G."/>
            <person name="Meng A."/>
            <person name="Brown T."/>
            <person name="Cohen L."/>
        </authorList>
    </citation>
    <scope>NUCLEOTIDE SEQUENCE</scope>
    <source>
        <strain evidence="10">CCMP1205</strain>
    </source>
</reference>
<dbReference type="FunFam" id="3.60.110.10:FF:000008">
    <property type="entry name" value="Beta-alanine synthase"/>
    <property type="match status" value="1"/>
</dbReference>